<keyword evidence="1" id="KW-0802">TPR repeat</keyword>
<feature type="region of interest" description="Disordered" evidence="2">
    <location>
        <begin position="365"/>
        <end position="398"/>
    </location>
</feature>
<dbReference type="SUPFAM" id="SSF54001">
    <property type="entry name" value="Cysteine proteinases"/>
    <property type="match status" value="1"/>
</dbReference>
<dbReference type="InterPro" id="IPR038765">
    <property type="entry name" value="Papain-like_cys_pep_sf"/>
</dbReference>
<proteinExistence type="predicted"/>
<evidence type="ECO:0000256" key="1">
    <source>
        <dbReference type="PROSITE-ProRule" id="PRU00339"/>
    </source>
</evidence>
<evidence type="ECO:0000259" key="3">
    <source>
        <dbReference type="Pfam" id="PF01841"/>
    </source>
</evidence>
<evidence type="ECO:0000313" key="5">
    <source>
        <dbReference type="Proteomes" id="UP001301653"/>
    </source>
</evidence>
<evidence type="ECO:0000313" key="4">
    <source>
        <dbReference type="EMBL" id="MEA5666439.1"/>
    </source>
</evidence>
<protein>
    <submittedName>
        <fullName evidence="4">Tetratricopeptide repeat protein</fullName>
    </submittedName>
</protein>
<feature type="domain" description="Transglutaminase-like" evidence="3">
    <location>
        <begin position="47"/>
        <end position="117"/>
    </location>
</feature>
<reference evidence="4 5" key="1">
    <citation type="submission" date="2023-12" db="EMBL/GenBank/DDBJ databases">
        <title>Stenotrophomonas guangdongensis sp. nov., isolated from wilted pepper plants (Capsicum annuum).</title>
        <authorList>
            <person name="Qiu M."/>
            <person name="Li Y."/>
            <person name="Liu Q."/>
            <person name="Zhang X."/>
            <person name="Huang Y."/>
            <person name="Guo R."/>
            <person name="Hu M."/>
            <person name="Zhou J."/>
            <person name="Zhou X."/>
        </authorList>
    </citation>
    <scope>NUCLEOTIDE SEQUENCE [LARGE SCALE GENOMIC DNA]</scope>
    <source>
        <strain evidence="4 5">MH1</strain>
    </source>
</reference>
<organism evidence="4 5">
    <name type="scientific">Stenotrophomonas capsici</name>
    <dbReference type="NCBI Taxonomy" id="3110230"/>
    <lineage>
        <taxon>Bacteria</taxon>
        <taxon>Pseudomonadati</taxon>
        <taxon>Pseudomonadota</taxon>
        <taxon>Gammaproteobacteria</taxon>
        <taxon>Lysobacterales</taxon>
        <taxon>Lysobacteraceae</taxon>
        <taxon>Stenotrophomonas</taxon>
    </lineage>
</organism>
<dbReference type="InterPro" id="IPR019734">
    <property type="entry name" value="TPR_rpt"/>
</dbReference>
<sequence>MIGWNALTLLAATTLAPPPQAPVLPAQEIPTPAQIMEIPPDVKAVLQEQVIRASNSPERRLQRLVELVFQPTELGLEYDTEATLTVAETWRLRRANCLSFTLLFVAMAREIGLEARMQEVGQVMTWYENQGLIFNAGHVNVGLRVDGRMATLDLDRNVLYDARGPQPISDARALAHFYNNRGAEQLAAHDYTTARRYFEAALAMDPRFVSAMNNLGVLETRSNNDQAAARDFDAALAINRMHPAALHNAAYLYQRVGDTRHAALLRERLERSRKRDPFYQFMQGVLAERAGNYPQASHFYRAAIDLYPRAHQFHFGLARTYFLTGNNRQAEREMTRARALGGTNEVRAIYQAKLDSLRRLDPRHAVRDSRPNGLPPLPAPAIIQQHLRGEPTGSRDWR</sequence>
<comment type="caution">
    <text evidence="4">The sequence shown here is derived from an EMBL/GenBank/DDBJ whole genome shotgun (WGS) entry which is preliminary data.</text>
</comment>
<dbReference type="EMBL" id="JAYFUH010000061">
    <property type="protein sequence ID" value="MEA5666439.1"/>
    <property type="molecule type" value="Genomic_DNA"/>
</dbReference>
<evidence type="ECO:0000256" key="2">
    <source>
        <dbReference type="SAM" id="MobiDB-lite"/>
    </source>
</evidence>
<dbReference type="PROSITE" id="PS50005">
    <property type="entry name" value="TPR"/>
    <property type="match status" value="1"/>
</dbReference>
<dbReference type="Gene3D" id="1.25.40.10">
    <property type="entry name" value="Tetratricopeptide repeat domain"/>
    <property type="match status" value="1"/>
</dbReference>
<dbReference type="PANTHER" id="PTHR44177:SF1">
    <property type="entry name" value="TETRATRICOPEPTIDE REPEAT PROTEIN 8"/>
    <property type="match status" value="1"/>
</dbReference>
<name>A0ABU5UZC7_9GAMM</name>
<feature type="repeat" description="TPR" evidence="1">
    <location>
        <begin position="175"/>
        <end position="208"/>
    </location>
</feature>
<gene>
    <name evidence="4" type="ORF">VA603_02640</name>
</gene>
<dbReference type="RefSeq" id="WP_132864455.1">
    <property type="nucleotide sequence ID" value="NZ_JAYFUH010000061.1"/>
</dbReference>
<feature type="compositionally biased region" description="Basic and acidic residues" evidence="2">
    <location>
        <begin position="387"/>
        <end position="398"/>
    </location>
</feature>
<dbReference type="Proteomes" id="UP001301653">
    <property type="component" value="Unassembled WGS sequence"/>
</dbReference>
<dbReference type="Pfam" id="PF01841">
    <property type="entry name" value="Transglut_core"/>
    <property type="match status" value="1"/>
</dbReference>
<dbReference type="PANTHER" id="PTHR44177">
    <property type="entry name" value="TETRATRICOPEPTIDE REPEAT PROTEIN 8"/>
    <property type="match status" value="1"/>
</dbReference>
<accession>A0ABU5UZC7</accession>
<dbReference type="Gene3D" id="3.10.620.30">
    <property type="match status" value="1"/>
</dbReference>
<dbReference type="InterPro" id="IPR028796">
    <property type="entry name" value="BBS8"/>
</dbReference>
<keyword evidence="5" id="KW-1185">Reference proteome</keyword>
<dbReference type="InterPro" id="IPR002931">
    <property type="entry name" value="Transglutaminase-like"/>
</dbReference>
<dbReference type="SUPFAM" id="SSF48452">
    <property type="entry name" value="TPR-like"/>
    <property type="match status" value="1"/>
</dbReference>
<dbReference type="Pfam" id="PF13432">
    <property type="entry name" value="TPR_16"/>
    <property type="match status" value="2"/>
</dbReference>
<dbReference type="InterPro" id="IPR011990">
    <property type="entry name" value="TPR-like_helical_dom_sf"/>
</dbReference>
<dbReference type="SMART" id="SM00028">
    <property type="entry name" value="TPR"/>
    <property type="match status" value="4"/>
</dbReference>